<evidence type="ECO:0000313" key="2">
    <source>
        <dbReference type="EMBL" id="KAL0906776.1"/>
    </source>
</evidence>
<keyword evidence="3" id="KW-1185">Reference proteome</keyword>
<sequence>MTLSSLRALSVSPLPPPGLRISALARRGAIFVRKDEQPRIRLKPPNFVPSLSRRDAVSLLSSTLLTNFLVTEPAEARATRLENKRRAIEKLEKLREKAGKPKQKTERDSNENEKSAPSLSNGFPVPTIEER</sequence>
<protein>
    <submittedName>
        <fullName evidence="2">Uncharacterized protein</fullName>
    </submittedName>
</protein>
<accession>A0ABD0U8Q6</accession>
<evidence type="ECO:0000256" key="1">
    <source>
        <dbReference type="SAM" id="MobiDB-lite"/>
    </source>
</evidence>
<organism evidence="2 3">
    <name type="scientific">Dendrobium thyrsiflorum</name>
    <name type="common">Pinecone-like raceme dendrobium</name>
    <name type="synonym">Orchid</name>
    <dbReference type="NCBI Taxonomy" id="117978"/>
    <lineage>
        <taxon>Eukaryota</taxon>
        <taxon>Viridiplantae</taxon>
        <taxon>Streptophyta</taxon>
        <taxon>Embryophyta</taxon>
        <taxon>Tracheophyta</taxon>
        <taxon>Spermatophyta</taxon>
        <taxon>Magnoliopsida</taxon>
        <taxon>Liliopsida</taxon>
        <taxon>Asparagales</taxon>
        <taxon>Orchidaceae</taxon>
        <taxon>Epidendroideae</taxon>
        <taxon>Malaxideae</taxon>
        <taxon>Dendrobiinae</taxon>
        <taxon>Dendrobium</taxon>
    </lineage>
</organism>
<dbReference type="Proteomes" id="UP001552299">
    <property type="component" value="Unassembled WGS sequence"/>
</dbReference>
<feature type="compositionally biased region" description="Basic and acidic residues" evidence="1">
    <location>
        <begin position="90"/>
        <end position="114"/>
    </location>
</feature>
<proteinExistence type="predicted"/>
<feature type="region of interest" description="Disordered" evidence="1">
    <location>
        <begin position="90"/>
        <end position="131"/>
    </location>
</feature>
<name>A0ABD0U8Q6_DENTH</name>
<evidence type="ECO:0000313" key="3">
    <source>
        <dbReference type="Proteomes" id="UP001552299"/>
    </source>
</evidence>
<gene>
    <name evidence="2" type="ORF">M5K25_025297</name>
</gene>
<dbReference type="AlphaFoldDB" id="A0ABD0U8Q6"/>
<comment type="caution">
    <text evidence="2">The sequence shown here is derived from an EMBL/GenBank/DDBJ whole genome shotgun (WGS) entry which is preliminary data.</text>
</comment>
<dbReference type="EMBL" id="JANQDX010000018">
    <property type="protein sequence ID" value="KAL0906776.1"/>
    <property type="molecule type" value="Genomic_DNA"/>
</dbReference>
<reference evidence="2 3" key="1">
    <citation type="journal article" date="2024" name="Plant Biotechnol. J.">
        <title>Dendrobium thyrsiflorum genome and its molecular insights into genes involved in important horticultural traits.</title>
        <authorList>
            <person name="Chen B."/>
            <person name="Wang J.Y."/>
            <person name="Zheng P.J."/>
            <person name="Li K.L."/>
            <person name="Liang Y.M."/>
            <person name="Chen X.F."/>
            <person name="Zhang C."/>
            <person name="Zhao X."/>
            <person name="He X."/>
            <person name="Zhang G.Q."/>
            <person name="Liu Z.J."/>
            <person name="Xu Q."/>
        </authorList>
    </citation>
    <scope>NUCLEOTIDE SEQUENCE [LARGE SCALE GENOMIC DNA]</scope>
    <source>
        <strain evidence="2">GZMU011</strain>
    </source>
</reference>